<feature type="region of interest" description="Disordered" evidence="1">
    <location>
        <begin position="127"/>
        <end position="185"/>
    </location>
</feature>
<keyword evidence="4" id="KW-1185">Reference proteome</keyword>
<gene>
    <name evidence="3" type="ORF">ACH49Z_02910</name>
</gene>
<dbReference type="InterPro" id="IPR002645">
    <property type="entry name" value="STAS_dom"/>
</dbReference>
<dbReference type="EMBL" id="JBIRYL010000001">
    <property type="protein sequence ID" value="MFI2228784.1"/>
    <property type="molecule type" value="Genomic_DNA"/>
</dbReference>
<sequence>MPGRSPGDRLVFRMRFRGGHVILAARGHADAFTLPLWREQVGQAAEVAAGEAGALVIDASRLEFLSLRTLATTAEDARHYRSEGVEVCLVSPDSEIARLAAGDSRTAHLPVRSTVVSALTAIQLRRQTTARPGRRPARAPEIVPDVARSGQQRRVHARAAGDSVVGGDEFPGAVAPGPVPGSYRG</sequence>
<dbReference type="SUPFAM" id="SSF52091">
    <property type="entry name" value="SpoIIaa-like"/>
    <property type="match status" value="1"/>
</dbReference>
<dbReference type="PROSITE" id="PS50801">
    <property type="entry name" value="STAS"/>
    <property type="match status" value="1"/>
</dbReference>
<name>A0ABW7VRM8_9NOCA</name>
<dbReference type="Gene3D" id="3.30.750.24">
    <property type="entry name" value="STAS domain"/>
    <property type="match status" value="1"/>
</dbReference>
<evidence type="ECO:0000256" key="1">
    <source>
        <dbReference type="SAM" id="MobiDB-lite"/>
    </source>
</evidence>
<reference evidence="3 4" key="1">
    <citation type="submission" date="2024-10" db="EMBL/GenBank/DDBJ databases">
        <title>The Natural Products Discovery Center: Release of the First 8490 Sequenced Strains for Exploring Actinobacteria Biosynthetic Diversity.</title>
        <authorList>
            <person name="Kalkreuter E."/>
            <person name="Kautsar S.A."/>
            <person name="Yang D."/>
            <person name="Bader C.D."/>
            <person name="Teijaro C.N."/>
            <person name="Fluegel L."/>
            <person name="Davis C.M."/>
            <person name="Simpson J.R."/>
            <person name="Lauterbach L."/>
            <person name="Steele A.D."/>
            <person name="Gui C."/>
            <person name="Meng S."/>
            <person name="Li G."/>
            <person name="Viehrig K."/>
            <person name="Ye F."/>
            <person name="Su P."/>
            <person name="Kiefer A.F."/>
            <person name="Nichols A."/>
            <person name="Cepeda A.J."/>
            <person name="Yan W."/>
            <person name="Fan B."/>
            <person name="Jiang Y."/>
            <person name="Adhikari A."/>
            <person name="Zheng C.-J."/>
            <person name="Schuster L."/>
            <person name="Cowan T.M."/>
            <person name="Smanski M.J."/>
            <person name="Chevrette M.G."/>
            <person name="De Carvalho L.P.S."/>
            <person name="Shen B."/>
        </authorList>
    </citation>
    <scope>NUCLEOTIDE SEQUENCE [LARGE SCALE GENOMIC DNA]</scope>
    <source>
        <strain evidence="3 4">NPDC019377</strain>
    </source>
</reference>
<organism evidence="3 4">
    <name type="scientific">Nocardia testacea</name>
    <dbReference type="NCBI Taxonomy" id="248551"/>
    <lineage>
        <taxon>Bacteria</taxon>
        <taxon>Bacillati</taxon>
        <taxon>Actinomycetota</taxon>
        <taxon>Actinomycetes</taxon>
        <taxon>Mycobacteriales</taxon>
        <taxon>Nocardiaceae</taxon>
        <taxon>Nocardia</taxon>
    </lineage>
</organism>
<protein>
    <submittedName>
        <fullName evidence="3">STAS domain-containing protein</fullName>
    </submittedName>
</protein>
<comment type="caution">
    <text evidence="3">The sequence shown here is derived from an EMBL/GenBank/DDBJ whole genome shotgun (WGS) entry which is preliminary data.</text>
</comment>
<proteinExistence type="predicted"/>
<evidence type="ECO:0000313" key="4">
    <source>
        <dbReference type="Proteomes" id="UP001611494"/>
    </source>
</evidence>
<evidence type="ECO:0000259" key="2">
    <source>
        <dbReference type="PROSITE" id="PS50801"/>
    </source>
</evidence>
<accession>A0ABW7VRM8</accession>
<evidence type="ECO:0000313" key="3">
    <source>
        <dbReference type="EMBL" id="MFI2228784.1"/>
    </source>
</evidence>
<dbReference type="Proteomes" id="UP001611494">
    <property type="component" value="Unassembled WGS sequence"/>
</dbReference>
<feature type="domain" description="STAS" evidence="2">
    <location>
        <begin position="10"/>
        <end position="122"/>
    </location>
</feature>
<dbReference type="RefSeq" id="WP_397059202.1">
    <property type="nucleotide sequence ID" value="NZ_JBIRYL010000001.1"/>
</dbReference>
<dbReference type="InterPro" id="IPR036513">
    <property type="entry name" value="STAS_dom_sf"/>
</dbReference>
<dbReference type="Pfam" id="PF01740">
    <property type="entry name" value="STAS"/>
    <property type="match status" value="1"/>
</dbReference>